<proteinExistence type="predicted"/>
<sequence>MSEFDLNLITDEAVRIEYTHILARAERIGQALHRAYGAGRLTIKTKYILDDSFNADADEQEGRYLISLSAAIPLFNLILFGRLFSDPDIMPELDASGTLASDYELPAVIDPSNFSKRSNWKIELNPIRAFAAGTLADLCSTFIVCHEMGHVLSGHVEGMRVYEGQSSVSEFVRQLEIPKIDFDRRQAWELDADIIASSLLMEFIGDLWRSTESNPRSKMVFGAGHEGLENIISTGIVSLFAFFCYLNGTRDKLELESTHPHPLVRAYYIRDMIVNLARTRWDVDPISIARLIDKRLDEFLRVLQKNSLFDAREFTSRRARAIEKDVARIKELQVRHRSSCAKWCWISWHGDK</sequence>
<dbReference type="Proteomes" id="UP001597176">
    <property type="component" value="Unassembled WGS sequence"/>
</dbReference>
<organism evidence="1 2">
    <name type="scientific">Methylobacterium marchantiae</name>
    <dbReference type="NCBI Taxonomy" id="600331"/>
    <lineage>
        <taxon>Bacteria</taxon>
        <taxon>Pseudomonadati</taxon>
        <taxon>Pseudomonadota</taxon>
        <taxon>Alphaproteobacteria</taxon>
        <taxon>Hyphomicrobiales</taxon>
        <taxon>Methylobacteriaceae</taxon>
        <taxon>Methylobacterium</taxon>
    </lineage>
</organism>
<reference evidence="2" key="1">
    <citation type="journal article" date="2019" name="Int. J. Syst. Evol. Microbiol.">
        <title>The Global Catalogue of Microorganisms (GCM) 10K type strain sequencing project: providing services to taxonomists for standard genome sequencing and annotation.</title>
        <authorList>
            <consortium name="The Broad Institute Genomics Platform"/>
            <consortium name="The Broad Institute Genome Sequencing Center for Infectious Disease"/>
            <person name="Wu L."/>
            <person name="Ma J."/>
        </authorList>
    </citation>
    <scope>NUCLEOTIDE SEQUENCE [LARGE SCALE GENOMIC DNA]</scope>
    <source>
        <strain evidence="2">CCUG 56108</strain>
    </source>
</reference>
<evidence type="ECO:0008006" key="3">
    <source>
        <dbReference type="Google" id="ProtNLM"/>
    </source>
</evidence>
<accession>A0ABW3WWM6</accession>
<gene>
    <name evidence="1" type="ORF">ACFQ4G_09065</name>
</gene>
<keyword evidence="2" id="KW-1185">Reference proteome</keyword>
<protein>
    <recommendedName>
        <fullName evidence="3">Peptidase M48 domain-containing protein</fullName>
    </recommendedName>
</protein>
<evidence type="ECO:0000313" key="2">
    <source>
        <dbReference type="Proteomes" id="UP001597176"/>
    </source>
</evidence>
<evidence type="ECO:0000313" key="1">
    <source>
        <dbReference type="EMBL" id="MFD1301733.1"/>
    </source>
</evidence>
<comment type="caution">
    <text evidence="1">The sequence shown here is derived from an EMBL/GenBank/DDBJ whole genome shotgun (WGS) entry which is preliminary data.</text>
</comment>
<dbReference type="EMBL" id="JBHTND010000010">
    <property type="protein sequence ID" value="MFD1301733.1"/>
    <property type="molecule type" value="Genomic_DNA"/>
</dbReference>
<name>A0ABW3WWM6_9HYPH</name>
<dbReference type="RefSeq" id="WP_238208064.1">
    <property type="nucleotide sequence ID" value="NZ_JBHTND010000010.1"/>
</dbReference>